<keyword evidence="3 5" id="KW-1133">Transmembrane helix</keyword>
<feature type="transmembrane region" description="Helical" evidence="5">
    <location>
        <begin position="77"/>
        <end position="98"/>
    </location>
</feature>
<feature type="transmembrane region" description="Helical" evidence="5">
    <location>
        <begin position="132"/>
        <end position="155"/>
    </location>
</feature>
<dbReference type="AlphaFoldDB" id="A0A2S7S3J6"/>
<feature type="transmembrane region" description="Helical" evidence="5">
    <location>
        <begin position="209"/>
        <end position="225"/>
    </location>
</feature>
<dbReference type="PANTHER" id="PTHR37422">
    <property type="entry name" value="TEICHURONIC ACID BIOSYNTHESIS PROTEIN TUAE"/>
    <property type="match status" value="1"/>
</dbReference>
<accession>A0A2S7S3J6</accession>
<dbReference type="GO" id="GO:0016020">
    <property type="term" value="C:membrane"/>
    <property type="evidence" value="ECO:0007669"/>
    <property type="project" value="UniProtKB-SubCell"/>
</dbReference>
<feature type="transmembrane region" description="Helical" evidence="5">
    <location>
        <begin position="20"/>
        <end position="39"/>
    </location>
</feature>
<evidence type="ECO:0000313" key="7">
    <source>
        <dbReference type="EMBL" id="MBX4221347.1"/>
    </source>
</evidence>
<comment type="subcellular location">
    <subcellularLocation>
        <location evidence="1">Membrane</location>
        <topology evidence="1">Multi-pass membrane protein</topology>
    </subcellularLocation>
</comment>
<keyword evidence="4 5" id="KW-0472">Membrane</keyword>
<name>A0A2S7S3J6_ENTFC</name>
<feature type="transmembrane region" description="Helical" evidence="5">
    <location>
        <begin position="231"/>
        <end position="250"/>
    </location>
</feature>
<evidence type="ECO:0000313" key="8">
    <source>
        <dbReference type="Proteomes" id="UP001139644"/>
    </source>
</evidence>
<dbReference type="Proteomes" id="UP001139644">
    <property type="component" value="Unassembled WGS sequence"/>
</dbReference>
<evidence type="ECO:0000256" key="3">
    <source>
        <dbReference type="ARBA" id="ARBA00022989"/>
    </source>
</evidence>
<organism evidence="7 8">
    <name type="scientific">Enterococcus faecium</name>
    <name type="common">Streptococcus faecium</name>
    <dbReference type="NCBI Taxonomy" id="1352"/>
    <lineage>
        <taxon>Bacteria</taxon>
        <taxon>Bacillati</taxon>
        <taxon>Bacillota</taxon>
        <taxon>Bacilli</taxon>
        <taxon>Lactobacillales</taxon>
        <taxon>Enterococcaceae</taxon>
        <taxon>Enterococcus</taxon>
    </lineage>
</organism>
<dbReference type="GO" id="GO:0016874">
    <property type="term" value="F:ligase activity"/>
    <property type="evidence" value="ECO:0007669"/>
    <property type="project" value="UniProtKB-KW"/>
</dbReference>
<dbReference type="PANTHER" id="PTHR37422:SF13">
    <property type="entry name" value="LIPOPOLYSACCHARIDE BIOSYNTHESIS PROTEIN PA4999-RELATED"/>
    <property type="match status" value="1"/>
</dbReference>
<feature type="transmembrane region" description="Helical" evidence="5">
    <location>
        <begin position="382"/>
        <end position="403"/>
    </location>
</feature>
<keyword evidence="7" id="KW-0436">Ligase</keyword>
<feature type="transmembrane region" description="Helical" evidence="5">
    <location>
        <begin position="424"/>
        <end position="445"/>
    </location>
</feature>
<evidence type="ECO:0000256" key="1">
    <source>
        <dbReference type="ARBA" id="ARBA00004141"/>
    </source>
</evidence>
<dbReference type="InterPro" id="IPR007016">
    <property type="entry name" value="O-antigen_ligase-rel_domated"/>
</dbReference>
<evidence type="ECO:0000256" key="2">
    <source>
        <dbReference type="ARBA" id="ARBA00022692"/>
    </source>
</evidence>
<evidence type="ECO:0000256" key="5">
    <source>
        <dbReference type="SAM" id="Phobius"/>
    </source>
</evidence>
<sequence>MSSNVLERIEKIGNKLSLPYIIFFELVLIARMVSVYSTLPTKIDSIFTLIIIVFSGIVFFCHFFPMILKKKKIQIEYWLVLFIVILVITTLINHSYAFTENIKLIIWQCIFFFCVFEVGRTNNQRIFKIFEYVLLIVWTVLTSIALYLFFAHVNFSMPVKTLYYGMRIGFYENRLYGIFVDPNYACTISLICILFAIRNIIKNKKIIQRTLYSFIALIQFSYVALSGSRSGIIQLMAATFFGVFFVYLYKNPTNRKFVATKLVQAVLSAIVCSAIAYGGVSFVQSGYIFLGNEIHVSSPKMLDSFEKRTPANTENNKLSAKRPDVEENTDISNSRFKLWKSATELMRLNPLFGVTPKGFVDVAKEKIPETHIARTGQTPHSAFFYLLAATGITGTIIFVVFLITKMVNSLRILFSNNNKDYIEFIIDNQVVLVILVSSLLITEIVLTRRTATFVFWLYLGKLQHTFDLMKVKLRNKK</sequence>
<keyword evidence="2 5" id="KW-0812">Transmembrane</keyword>
<dbReference type="EMBL" id="JAIFOC010000003">
    <property type="protein sequence ID" value="MBX4221347.1"/>
    <property type="molecule type" value="Genomic_DNA"/>
</dbReference>
<feature type="domain" description="O-antigen ligase-related" evidence="6">
    <location>
        <begin position="215"/>
        <end position="399"/>
    </location>
</feature>
<reference evidence="7" key="1">
    <citation type="journal article" date="2022" name="J. Anim. Sci.">
        <title>Whole genome sequence analyses-based assessment of virulence potential and antimicrobial susceptibilities and resistance of Enterococcus faecium strains isolated from commercial swine and cattle probiotic products.</title>
        <authorList>
            <person name="Shridhar P.B."/>
            <person name="Amachawadi R.G."/>
            <person name="Tokach M."/>
            <person name="Patel I."/>
            <person name="Gangiredla J."/>
            <person name="Mammel M."/>
            <person name="Nagaraja T.G."/>
        </authorList>
    </citation>
    <scope>NUCLEOTIDE SEQUENCE</scope>
    <source>
        <strain evidence="7">EF215</strain>
    </source>
</reference>
<dbReference type="RefSeq" id="WP_002330257.1">
    <property type="nucleotide sequence ID" value="NZ_AP027294.1"/>
</dbReference>
<feature type="transmembrane region" description="Helical" evidence="5">
    <location>
        <begin position="104"/>
        <end position="120"/>
    </location>
</feature>
<dbReference type="InterPro" id="IPR051533">
    <property type="entry name" value="WaaL-like"/>
</dbReference>
<feature type="transmembrane region" description="Helical" evidence="5">
    <location>
        <begin position="175"/>
        <end position="197"/>
    </location>
</feature>
<comment type="caution">
    <text evidence="7">The sequence shown here is derived from an EMBL/GenBank/DDBJ whole genome shotgun (WGS) entry which is preliminary data.</text>
</comment>
<feature type="transmembrane region" description="Helical" evidence="5">
    <location>
        <begin position="262"/>
        <end position="283"/>
    </location>
</feature>
<dbReference type="Pfam" id="PF04932">
    <property type="entry name" value="Wzy_C"/>
    <property type="match status" value="1"/>
</dbReference>
<feature type="transmembrane region" description="Helical" evidence="5">
    <location>
        <begin position="45"/>
        <end position="65"/>
    </location>
</feature>
<evidence type="ECO:0000256" key="4">
    <source>
        <dbReference type="ARBA" id="ARBA00023136"/>
    </source>
</evidence>
<evidence type="ECO:0000259" key="6">
    <source>
        <dbReference type="Pfam" id="PF04932"/>
    </source>
</evidence>
<proteinExistence type="predicted"/>
<gene>
    <name evidence="7" type="ORF">KYX88_00535</name>
</gene>
<protein>
    <submittedName>
        <fullName evidence="7">O-antigen ligase family protein</fullName>
    </submittedName>
</protein>